<reference evidence="1" key="1">
    <citation type="journal article" date="2014" name="Int. J. Syst. Evol. Microbiol.">
        <title>Complete genome sequence of Corynebacterium casei LMG S-19264T (=DSM 44701T), isolated from a smear-ripened cheese.</title>
        <authorList>
            <consortium name="US DOE Joint Genome Institute (JGI-PGF)"/>
            <person name="Walter F."/>
            <person name="Albersmeier A."/>
            <person name="Kalinowski J."/>
            <person name="Ruckert C."/>
        </authorList>
    </citation>
    <scope>NUCLEOTIDE SEQUENCE</scope>
    <source>
        <strain evidence="1">JCM 3302</strain>
    </source>
</reference>
<gene>
    <name evidence="1" type="ORF">GCM10014715_69540</name>
</gene>
<proteinExistence type="predicted"/>
<dbReference type="AlphaFoldDB" id="A0A919E220"/>
<dbReference type="RefSeq" id="WP_189906597.1">
    <property type="nucleotide sequence ID" value="NZ_BNBC01000044.1"/>
</dbReference>
<evidence type="ECO:0008006" key="3">
    <source>
        <dbReference type="Google" id="ProtNLM"/>
    </source>
</evidence>
<accession>A0A919E220</accession>
<dbReference type="Proteomes" id="UP000641386">
    <property type="component" value="Unassembled WGS sequence"/>
</dbReference>
<reference evidence="1" key="2">
    <citation type="submission" date="2020-09" db="EMBL/GenBank/DDBJ databases">
        <authorList>
            <person name="Sun Q."/>
            <person name="Ohkuma M."/>
        </authorList>
    </citation>
    <scope>NUCLEOTIDE SEQUENCE</scope>
    <source>
        <strain evidence="1">JCM 3302</strain>
    </source>
</reference>
<dbReference type="EMBL" id="BNBC01000044">
    <property type="protein sequence ID" value="GHF03318.1"/>
    <property type="molecule type" value="Genomic_DNA"/>
</dbReference>
<name>A0A919E220_9ACTN</name>
<sequence>MRRKIATSTAALTAVQVFPFYGGRPASAPVTSPSANPVPFAGVFDEAGDLLLTEAGPSTVTAYHLAPDGTLSVIGSSASDGKTAPCWIVGVDGHYYGTNAGSANISRFEAGSSGVPMAQTAAASDAGPIDMAAGGDYLYVQNAGADTVTGYAVDPADGALRQVTSVTGLPAYDNGGMEGIAVN</sequence>
<keyword evidence="2" id="KW-1185">Reference proteome</keyword>
<comment type="caution">
    <text evidence="1">The sequence shown here is derived from an EMBL/GenBank/DDBJ whole genome shotgun (WGS) entry which is preliminary data.</text>
</comment>
<dbReference type="Gene3D" id="2.130.10.10">
    <property type="entry name" value="YVTN repeat-like/Quinoprotein amine dehydrogenase"/>
    <property type="match status" value="1"/>
</dbReference>
<dbReference type="InterPro" id="IPR015943">
    <property type="entry name" value="WD40/YVTN_repeat-like_dom_sf"/>
</dbReference>
<dbReference type="SUPFAM" id="SSF63829">
    <property type="entry name" value="Calcium-dependent phosphotriesterase"/>
    <property type="match status" value="1"/>
</dbReference>
<protein>
    <recommendedName>
        <fullName evidence="3">Lactonase family protein</fullName>
    </recommendedName>
</protein>
<evidence type="ECO:0000313" key="2">
    <source>
        <dbReference type="Proteomes" id="UP000641386"/>
    </source>
</evidence>
<organism evidence="1 2">
    <name type="scientific">Streptomyces spiralis</name>
    <dbReference type="NCBI Taxonomy" id="66376"/>
    <lineage>
        <taxon>Bacteria</taxon>
        <taxon>Bacillati</taxon>
        <taxon>Actinomycetota</taxon>
        <taxon>Actinomycetes</taxon>
        <taxon>Kitasatosporales</taxon>
        <taxon>Streptomycetaceae</taxon>
        <taxon>Streptomyces</taxon>
    </lineage>
</organism>
<evidence type="ECO:0000313" key="1">
    <source>
        <dbReference type="EMBL" id="GHF03318.1"/>
    </source>
</evidence>